<dbReference type="Proteomes" id="UP000247702">
    <property type="component" value="Unassembled WGS sequence"/>
</dbReference>
<evidence type="ECO:0000256" key="1">
    <source>
        <dbReference type="SAM" id="Phobius"/>
    </source>
</evidence>
<protein>
    <submittedName>
        <fullName evidence="2">Uncharacterized protein</fullName>
    </submittedName>
</protein>
<dbReference type="EMBL" id="BEXD01004364">
    <property type="protein sequence ID" value="GBC10212.1"/>
    <property type="molecule type" value="Genomic_DNA"/>
</dbReference>
<organism evidence="2 3">
    <name type="scientific">Rhizophagus clarus</name>
    <dbReference type="NCBI Taxonomy" id="94130"/>
    <lineage>
        <taxon>Eukaryota</taxon>
        <taxon>Fungi</taxon>
        <taxon>Fungi incertae sedis</taxon>
        <taxon>Mucoromycota</taxon>
        <taxon>Glomeromycotina</taxon>
        <taxon>Glomeromycetes</taxon>
        <taxon>Glomerales</taxon>
        <taxon>Glomeraceae</taxon>
        <taxon>Rhizophagus</taxon>
    </lineage>
</organism>
<gene>
    <name evidence="2" type="ORF">RclHR1_09440007</name>
</gene>
<feature type="transmembrane region" description="Helical" evidence="1">
    <location>
        <begin position="20"/>
        <end position="42"/>
    </location>
</feature>
<reference evidence="2 3" key="1">
    <citation type="submission" date="2017-11" db="EMBL/GenBank/DDBJ databases">
        <title>The genome of Rhizophagus clarus HR1 reveals common genetic basis of auxotrophy among arbuscular mycorrhizal fungi.</title>
        <authorList>
            <person name="Kobayashi Y."/>
        </authorList>
    </citation>
    <scope>NUCLEOTIDE SEQUENCE [LARGE SCALE GENOMIC DNA]</scope>
    <source>
        <strain evidence="2 3">HR1</strain>
    </source>
</reference>
<keyword evidence="3" id="KW-1185">Reference proteome</keyword>
<evidence type="ECO:0000313" key="3">
    <source>
        <dbReference type="Proteomes" id="UP000247702"/>
    </source>
</evidence>
<dbReference type="AlphaFoldDB" id="A0A2Z6SII4"/>
<name>A0A2Z6SII4_9GLOM</name>
<proteinExistence type="predicted"/>
<comment type="caution">
    <text evidence="2">The sequence shown here is derived from an EMBL/GenBank/DDBJ whole genome shotgun (WGS) entry which is preliminary data.</text>
</comment>
<keyword evidence="1" id="KW-0812">Transmembrane</keyword>
<accession>A0A2Z6SII4</accession>
<sequence length="66" mass="7658">MHSLSKCTFCYFFYYGPKGGALMELVLIKLKLFVLAGLYRLLNHQRYKTEETRDLDDVAQDATSSF</sequence>
<keyword evidence="1" id="KW-0472">Membrane</keyword>
<keyword evidence="1" id="KW-1133">Transmembrane helix</keyword>
<evidence type="ECO:0000313" key="2">
    <source>
        <dbReference type="EMBL" id="GBC10212.1"/>
    </source>
</evidence>